<evidence type="ECO:0000256" key="5">
    <source>
        <dbReference type="SAM" id="Phobius"/>
    </source>
</evidence>
<feature type="transmembrane region" description="Helical" evidence="5">
    <location>
        <begin position="130"/>
        <end position="155"/>
    </location>
</feature>
<feature type="domain" description="ABC transmembrane type-2" evidence="6">
    <location>
        <begin position="20"/>
        <end position="243"/>
    </location>
</feature>
<organism evidence="7">
    <name type="scientific">marine sediment metagenome</name>
    <dbReference type="NCBI Taxonomy" id="412755"/>
    <lineage>
        <taxon>unclassified sequences</taxon>
        <taxon>metagenomes</taxon>
        <taxon>ecological metagenomes</taxon>
    </lineage>
</organism>
<sequence>MVKGLIEDVKKAIYIAEKDLKIYFFKAPNLIFGIFLPMVLYLAFAIGRTVELTSIIPGLVAMAVFFGAGAIQSVSLPLERRTGTFKMLLSAPIKISTIILGKILAGFFYGIILSLIYSAIIIPFSTLPNLPLYFLGILISSLLFSTFGLLISVPFRDIPQAMPPATVVRIAIVFLSGVFTPIETMPITLKTVAYFLPLTYSVDAFRQAMNSPLNIQIFFIDLGVQILYFIIFLIASIKVLKKTIE</sequence>
<dbReference type="GO" id="GO:0043190">
    <property type="term" value="C:ATP-binding cassette (ABC) transporter complex"/>
    <property type="evidence" value="ECO:0007669"/>
    <property type="project" value="InterPro"/>
</dbReference>
<protein>
    <recommendedName>
        <fullName evidence="6">ABC transmembrane type-2 domain-containing protein</fullName>
    </recommendedName>
</protein>
<feature type="transmembrane region" description="Helical" evidence="5">
    <location>
        <begin position="215"/>
        <end position="240"/>
    </location>
</feature>
<dbReference type="PROSITE" id="PS51012">
    <property type="entry name" value="ABC_TM2"/>
    <property type="match status" value="1"/>
</dbReference>
<dbReference type="EMBL" id="LAZR01002944">
    <property type="protein sequence ID" value="KKN23732.1"/>
    <property type="molecule type" value="Genomic_DNA"/>
</dbReference>
<gene>
    <name evidence="7" type="ORF">LCGC14_0901930</name>
</gene>
<keyword evidence="2 5" id="KW-0812">Transmembrane</keyword>
<keyword evidence="4 5" id="KW-0472">Membrane</keyword>
<evidence type="ECO:0000256" key="3">
    <source>
        <dbReference type="ARBA" id="ARBA00022989"/>
    </source>
</evidence>
<dbReference type="InterPro" id="IPR051784">
    <property type="entry name" value="Nod_factor_ABC_transporter"/>
</dbReference>
<evidence type="ECO:0000256" key="1">
    <source>
        <dbReference type="ARBA" id="ARBA00004141"/>
    </source>
</evidence>
<dbReference type="PANTHER" id="PTHR43229:SF2">
    <property type="entry name" value="NODULATION PROTEIN J"/>
    <property type="match status" value="1"/>
</dbReference>
<feature type="transmembrane region" description="Helical" evidence="5">
    <location>
        <begin position="30"/>
        <end position="49"/>
    </location>
</feature>
<feature type="transmembrane region" description="Helical" evidence="5">
    <location>
        <begin position="167"/>
        <end position="195"/>
    </location>
</feature>
<proteinExistence type="predicted"/>
<keyword evidence="3 5" id="KW-1133">Transmembrane helix</keyword>
<comment type="subcellular location">
    <subcellularLocation>
        <location evidence="1">Membrane</location>
        <topology evidence="1">Multi-pass membrane protein</topology>
    </subcellularLocation>
</comment>
<reference evidence="7" key="1">
    <citation type="journal article" date="2015" name="Nature">
        <title>Complex archaea that bridge the gap between prokaryotes and eukaryotes.</title>
        <authorList>
            <person name="Spang A."/>
            <person name="Saw J.H."/>
            <person name="Jorgensen S.L."/>
            <person name="Zaremba-Niedzwiedzka K."/>
            <person name="Martijn J."/>
            <person name="Lind A.E."/>
            <person name="van Eijk R."/>
            <person name="Schleper C."/>
            <person name="Guy L."/>
            <person name="Ettema T.J."/>
        </authorList>
    </citation>
    <scope>NUCLEOTIDE SEQUENCE</scope>
</reference>
<name>A0A0F9PGV4_9ZZZZ</name>
<accession>A0A0F9PGV4</accession>
<comment type="caution">
    <text evidence="7">The sequence shown here is derived from an EMBL/GenBank/DDBJ whole genome shotgun (WGS) entry which is preliminary data.</text>
</comment>
<dbReference type="AlphaFoldDB" id="A0A0F9PGV4"/>
<dbReference type="PANTHER" id="PTHR43229">
    <property type="entry name" value="NODULATION PROTEIN J"/>
    <property type="match status" value="1"/>
</dbReference>
<dbReference type="InterPro" id="IPR013525">
    <property type="entry name" value="ABC2_TM"/>
</dbReference>
<evidence type="ECO:0000256" key="4">
    <source>
        <dbReference type="ARBA" id="ARBA00023136"/>
    </source>
</evidence>
<dbReference type="Pfam" id="PF01061">
    <property type="entry name" value="ABC2_membrane"/>
    <property type="match status" value="1"/>
</dbReference>
<dbReference type="InterPro" id="IPR000412">
    <property type="entry name" value="ABC_2_transport"/>
</dbReference>
<feature type="transmembrane region" description="Helical" evidence="5">
    <location>
        <begin position="55"/>
        <end position="78"/>
    </location>
</feature>
<dbReference type="PIRSF" id="PIRSF006648">
    <property type="entry name" value="DrrB"/>
    <property type="match status" value="1"/>
</dbReference>
<feature type="transmembrane region" description="Helical" evidence="5">
    <location>
        <begin position="99"/>
        <end position="124"/>
    </location>
</feature>
<evidence type="ECO:0000259" key="6">
    <source>
        <dbReference type="PROSITE" id="PS51012"/>
    </source>
</evidence>
<dbReference type="InterPro" id="IPR047817">
    <property type="entry name" value="ABC2_TM_bact-type"/>
</dbReference>
<dbReference type="GO" id="GO:0140359">
    <property type="term" value="F:ABC-type transporter activity"/>
    <property type="evidence" value="ECO:0007669"/>
    <property type="project" value="InterPro"/>
</dbReference>
<evidence type="ECO:0000256" key="2">
    <source>
        <dbReference type="ARBA" id="ARBA00022692"/>
    </source>
</evidence>
<evidence type="ECO:0000313" key="7">
    <source>
        <dbReference type="EMBL" id="KKN23732.1"/>
    </source>
</evidence>